<organism evidence="2 3">
    <name type="scientific">Pholiota conissans</name>
    <dbReference type="NCBI Taxonomy" id="109636"/>
    <lineage>
        <taxon>Eukaryota</taxon>
        <taxon>Fungi</taxon>
        <taxon>Dikarya</taxon>
        <taxon>Basidiomycota</taxon>
        <taxon>Agaricomycotina</taxon>
        <taxon>Agaricomycetes</taxon>
        <taxon>Agaricomycetidae</taxon>
        <taxon>Agaricales</taxon>
        <taxon>Agaricineae</taxon>
        <taxon>Strophariaceae</taxon>
        <taxon>Pholiota</taxon>
    </lineage>
</organism>
<evidence type="ECO:0000256" key="1">
    <source>
        <dbReference type="SAM" id="MobiDB-lite"/>
    </source>
</evidence>
<feature type="compositionally biased region" description="Basic and acidic residues" evidence="1">
    <location>
        <begin position="462"/>
        <end position="474"/>
    </location>
</feature>
<dbReference type="AlphaFoldDB" id="A0A9P6CL60"/>
<keyword evidence="3" id="KW-1185">Reference proteome</keyword>
<reference evidence="2" key="1">
    <citation type="submission" date="2020-11" db="EMBL/GenBank/DDBJ databases">
        <authorList>
            <consortium name="DOE Joint Genome Institute"/>
            <person name="Ahrendt S."/>
            <person name="Riley R."/>
            <person name="Andreopoulos W."/>
            <person name="Labutti K."/>
            <person name="Pangilinan J."/>
            <person name="Ruiz-Duenas F.J."/>
            <person name="Barrasa J.M."/>
            <person name="Sanchez-Garcia M."/>
            <person name="Camarero S."/>
            <person name="Miyauchi S."/>
            <person name="Serrano A."/>
            <person name="Linde D."/>
            <person name="Babiker R."/>
            <person name="Drula E."/>
            <person name="Ayuso-Fernandez I."/>
            <person name="Pacheco R."/>
            <person name="Padilla G."/>
            <person name="Ferreira P."/>
            <person name="Barriuso J."/>
            <person name="Kellner H."/>
            <person name="Castanera R."/>
            <person name="Alfaro M."/>
            <person name="Ramirez L."/>
            <person name="Pisabarro A.G."/>
            <person name="Kuo A."/>
            <person name="Tritt A."/>
            <person name="Lipzen A."/>
            <person name="He G."/>
            <person name="Yan M."/>
            <person name="Ng V."/>
            <person name="Cullen D."/>
            <person name="Martin F."/>
            <person name="Rosso M.-N."/>
            <person name="Henrissat B."/>
            <person name="Hibbett D."/>
            <person name="Martinez A.T."/>
            <person name="Grigoriev I.V."/>
        </authorList>
    </citation>
    <scope>NUCLEOTIDE SEQUENCE</scope>
    <source>
        <strain evidence="2">CIRM-BRFM 674</strain>
    </source>
</reference>
<feature type="region of interest" description="Disordered" evidence="1">
    <location>
        <begin position="249"/>
        <end position="270"/>
    </location>
</feature>
<feature type="compositionally biased region" description="Polar residues" evidence="1">
    <location>
        <begin position="512"/>
        <end position="522"/>
    </location>
</feature>
<comment type="caution">
    <text evidence="2">The sequence shown here is derived from an EMBL/GenBank/DDBJ whole genome shotgun (WGS) entry which is preliminary data.</text>
</comment>
<dbReference type="OrthoDB" id="3070940at2759"/>
<dbReference type="EMBL" id="MU156084">
    <property type="protein sequence ID" value="KAF9470302.1"/>
    <property type="molecule type" value="Genomic_DNA"/>
</dbReference>
<protein>
    <submittedName>
        <fullName evidence="2">Uncharacterized protein</fullName>
    </submittedName>
</protein>
<feature type="region of interest" description="Disordered" evidence="1">
    <location>
        <begin position="1"/>
        <end position="40"/>
    </location>
</feature>
<accession>A0A9P6CL60</accession>
<sequence>MPFGLDKFKKKNKKPPKTASTPKQANNATGADSAAKSIDNKPNHFERLEAFKTITMLLEFCERNEKIIMHDNLRDESASVQESNPSLVKHAPIKDVADRYRIRVMDAFAQLGVQAHEIGAVVAEETNEGEWNLLASTNWRRTSNEPAVITPQIHKPSCPKESEGMSGLEYMEALNTRWKRPSISEHLWILSDALSGSIKGGDDYQTRLTSGLTRYACVNSILRIGRRLRNDTECEVALRKIEAEDIPAIPEARPTETSSNFSEDKGTTRRLRSELDSDRRFLLDFILLYAEPSKYDDGQLIDLKTKFPNLIKMAMDADRTRESKAFCIIYTNQTRREFHSLLLELLEQYAEAVEALTRKGLKEEQANSTDKGAKEFNSNVRKVDFVGYGLLRIARGHAFQMHLENIGKLLGNGPRKTQASEKQGLDGTEGGKQGEASSASLPGRKKDIDAEESNNAGVDIGRGWDIDAGEEKTPAHVLPPSAEPLSGDETFPRSGTIKPAQDAGHSKPLKIPTQTSGPDLTTTDSDKADMINLLQSYRNWLLVLVGHLDAVEILMDHLASEHRPFDFESISLSILVIPETPNTFLGLQDLFKQDRHIIQPKGESLDHQGILQFLNDGLKDAESNTKITLPPKQAFFRNLKSSLAKKFKGTCHCEANLATLLPFCTELLKPDDLLQYEGINILPDMKGFGRLIGVSKRSCPPCAVFLYILRPNDGFITRGNHNKITACSLPPWTPDRIIAQMNQTFGEILWTALVAIFLYQFGQ</sequence>
<proteinExistence type="predicted"/>
<evidence type="ECO:0000313" key="2">
    <source>
        <dbReference type="EMBL" id="KAF9470302.1"/>
    </source>
</evidence>
<dbReference type="Proteomes" id="UP000807469">
    <property type="component" value="Unassembled WGS sequence"/>
</dbReference>
<name>A0A9P6CL60_9AGAR</name>
<evidence type="ECO:0000313" key="3">
    <source>
        <dbReference type="Proteomes" id="UP000807469"/>
    </source>
</evidence>
<gene>
    <name evidence="2" type="ORF">BDN70DRAFT_939831</name>
</gene>
<feature type="region of interest" description="Disordered" evidence="1">
    <location>
        <begin position="411"/>
        <end position="522"/>
    </location>
</feature>